<gene>
    <name evidence="1" type="ORF">MU848_05590</name>
</gene>
<keyword evidence="2" id="KW-1185">Reference proteome</keyword>
<comment type="caution">
    <text evidence="1">The sequence shown here is derived from an EMBL/GenBank/DDBJ whole genome shotgun (WGS) entry which is preliminary data.</text>
</comment>
<organism evidence="1 2">
    <name type="scientific">Sphingobium agri</name>
    <dbReference type="NCBI Taxonomy" id="2933566"/>
    <lineage>
        <taxon>Bacteria</taxon>
        <taxon>Pseudomonadati</taxon>
        <taxon>Pseudomonadota</taxon>
        <taxon>Alphaproteobacteria</taxon>
        <taxon>Sphingomonadales</taxon>
        <taxon>Sphingomonadaceae</taxon>
        <taxon>Sphingobium</taxon>
    </lineage>
</organism>
<evidence type="ECO:0000313" key="2">
    <source>
        <dbReference type="Proteomes" id="UP001203512"/>
    </source>
</evidence>
<sequence length="145" mass="16573">MYVASLLSSAHGLHSSLGTSAISHALQAKNIDKEWKPDEIIIRKLEREITLHRNGKSIKKRIRFYTGTFAEGRRLIKGTLWDHPTRLLSVAMPDTIRNMPLKPINIVANDELPWALFERHDPTCPAIIVEYDVGAAKFNYQYCYP</sequence>
<protein>
    <submittedName>
        <fullName evidence="1">Uncharacterized protein</fullName>
    </submittedName>
</protein>
<name>A0ABT0DVC3_9SPHN</name>
<proteinExistence type="predicted"/>
<reference evidence="1 2" key="1">
    <citation type="submission" date="2022-04" db="EMBL/GenBank/DDBJ databases">
        <authorList>
            <person name="Huq M.A."/>
        </authorList>
    </citation>
    <scope>NUCLEOTIDE SEQUENCE [LARGE SCALE GENOMIC DNA]</scope>
    <source>
        <strain evidence="1 2">MAH-33</strain>
    </source>
</reference>
<dbReference type="RefSeq" id="WP_247230744.1">
    <property type="nucleotide sequence ID" value="NZ_JALKHS010000006.1"/>
</dbReference>
<evidence type="ECO:0000313" key="1">
    <source>
        <dbReference type="EMBL" id="MCK0531053.1"/>
    </source>
</evidence>
<accession>A0ABT0DVC3</accession>
<dbReference type="EMBL" id="JALKHS010000006">
    <property type="protein sequence ID" value="MCK0531053.1"/>
    <property type="molecule type" value="Genomic_DNA"/>
</dbReference>
<dbReference type="Proteomes" id="UP001203512">
    <property type="component" value="Unassembled WGS sequence"/>
</dbReference>